<evidence type="ECO:0008006" key="3">
    <source>
        <dbReference type="Google" id="ProtNLM"/>
    </source>
</evidence>
<dbReference type="Proteomes" id="UP001159427">
    <property type="component" value="Unassembled WGS sequence"/>
</dbReference>
<evidence type="ECO:0000313" key="2">
    <source>
        <dbReference type="Proteomes" id="UP001159427"/>
    </source>
</evidence>
<protein>
    <recommendedName>
        <fullName evidence="3">Endonuclease/exonuclease/phosphatase domain-containing protein</fullName>
    </recommendedName>
</protein>
<keyword evidence="2" id="KW-1185">Reference proteome</keyword>
<evidence type="ECO:0000313" key="1">
    <source>
        <dbReference type="EMBL" id="CAH3196246.1"/>
    </source>
</evidence>
<dbReference type="SUPFAM" id="SSF56219">
    <property type="entry name" value="DNase I-like"/>
    <property type="match status" value="1"/>
</dbReference>
<comment type="caution">
    <text evidence="1">The sequence shown here is derived from an EMBL/GenBank/DDBJ whole genome shotgun (WGS) entry which is preliminary data.</text>
</comment>
<gene>
    <name evidence="1" type="ORF">PEVE_00032139</name>
</gene>
<reference evidence="1 2" key="1">
    <citation type="submission" date="2022-05" db="EMBL/GenBank/DDBJ databases">
        <authorList>
            <consortium name="Genoscope - CEA"/>
            <person name="William W."/>
        </authorList>
    </citation>
    <scope>NUCLEOTIDE SEQUENCE [LARGE SCALE GENOMIC DNA]</scope>
</reference>
<dbReference type="InterPro" id="IPR036691">
    <property type="entry name" value="Endo/exonu/phosph_ase_sf"/>
</dbReference>
<proteinExistence type="predicted"/>
<organism evidence="1 2">
    <name type="scientific">Porites evermanni</name>
    <dbReference type="NCBI Taxonomy" id="104178"/>
    <lineage>
        <taxon>Eukaryota</taxon>
        <taxon>Metazoa</taxon>
        <taxon>Cnidaria</taxon>
        <taxon>Anthozoa</taxon>
        <taxon>Hexacorallia</taxon>
        <taxon>Scleractinia</taxon>
        <taxon>Fungiina</taxon>
        <taxon>Poritidae</taxon>
        <taxon>Porites</taxon>
    </lineage>
</organism>
<dbReference type="EMBL" id="CALNXI010004657">
    <property type="protein sequence ID" value="CAH3196246.1"/>
    <property type="molecule type" value="Genomic_DNA"/>
</dbReference>
<name>A0ABN8SXM0_9CNID</name>
<accession>A0ABN8SXM0</accession>
<feature type="non-terminal residue" evidence="1">
    <location>
        <position position="137"/>
    </location>
</feature>
<sequence>MPVDLFLLQEIHLVDSSQGKAWEKEWGSQCAWSLGSNRSAGNRYGCNQISQTAFYFQIINVYRPNNHNEREIFSDNLWHFKYSNLETIVVGDFNCVPDIAIDKWGGDDSFGDRAVTQLHSFTKSLALEDFYRGSNPR</sequence>
<dbReference type="Gene3D" id="3.60.10.10">
    <property type="entry name" value="Endonuclease/exonuclease/phosphatase"/>
    <property type="match status" value="1"/>
</dbReference>